<keyword evidence="1" id="KW-0472">Membrane</keyword>
<name>A0A6N8FAN6_9GAMM</name>
<protein>
    <submittedName>
        <fullName evidence="2">Uncharacterized protein</fullName>
    </submittedName>
</protein>
<gene>
    <name evidence="2" type="ORF">GNP35_12310</name>
</gene>
<dbReference type="EMBL" id="WOCD01000005">
    <property type="protein sequence ID" value="MUH73194.1"/>
    <property type="molecule type" value="Genomic_DNA"/>
</dbReference>
<comment type="caution">
    <text evidence="2">The sequence shown here is derived from an EMBL/GenBank/DDBJ whole genome shotgun (WGS) entry which is preliminary data.</text>
</comment>
<proteinExistence type="predicted"/>
<evidence type="ECO:0000313" key="2">
    <source>
        <dbReference type="EMBL" id="MUH73194.1"/>
    </source>
</evidence>
<evidence type="ECO:0000313" key="3">
    <source>
        <dbReference type="Proteomes" id="UP000439994"/>
    </source>
</evidence>
<organism evidence="2 3">
    <name type="scientific">Psychrosphaera haliotis</name>
    <dbReference type="NCBI Taxonomy" id="555083"/>
    <lineage>
        <taxon>Bacteria</taxon>
        <taxon>Pseudomonadati</taxon>
        <taxon>Pseudomonadota</taxon>
        <taxon>Gammaproteobacteria</taxon>
        <taxon>Alteromonadales</taxon>
        <taxon>Pseudoalteromonadaceae</taxon>
        <taxon>Psychrosphaera</taxon>
    </lineage>
</organism>
<keyword evidence="1" id="KW-1133">Transmembrane helix</keyword>
<feature type="transmembrane region" description="Helical" evidence="1">
    <location>
        <begin position="190"/>
        <end position="209"/>
    </location>
</feature>
<evidence type="ECO:0000256" key="1">
    <source>
        <dbReference type="SAM" id="Phobius"/>
    </source>
</evidence>
<keyword evidence="3" id="KW-1185">Reference proteome</keyword>
<dbReference type="AlphaFoldDB" id="A0A6N8FAN6"/>
<sequence length="228" mass="26436">MLVNSIEENGLNGNHFEGGGFRTDAVIPFSLYSGLNLRIEHYHGLVTHTYNGVWDYILHEWTWFYKLQSFYALAKHSVPQYFFNKKTLQLPKRMKVLESIIAKQSEEPHKSFSSLDLMSYMYSIRWYLHPQKTELRKKMDLYLSSFVSSGELKNQGGSFDFIITGKAIATLEQYQIETARAKSAKSANSWMLRLTAILAFFAAFQSGLIKSPAWIDLGKIWEWLTTYM</sequence>
<keyword evidence="1" id="KW-0812">Transmembrane</keyword>
<reference evidence="2 3" key="1">
    <citation type="submission" date="2019-11" db="EMBL/GenBank/DDBJ databases">
        <title>P. haliotis isolates from Z. marina roots.</title>
        <authorList>
            <person name="Cohen M."/>
            <person name="Jospin G."/>
            <person name="Eisen J.A."/>
            <person name="Coil D.A."/>
        </authorList>
    </citation>
    <scope>NUCLEOTIDE SEQUENCE [LARGE SCALE GENOMIC DNA]</scope>
    <source>
        <strain evidence="2 3">UCD-MCMsp1aY</strain>
    </source>
</reference>
<dbReference type="RefSeq" id="WP_155696395.1">
    <property type="nucleotide sequence ID" value="NZ_WOCD01000005.1"/>
</dbReference>
<dbReference type="Proteomes" id="UP000439994">
    <property type="component" value="Unassembled WGS sequence"/>
</dbReference>
<dbReference type="OrthoDB" id="5861801at2"/>
<accession>A0A6N8FAN6</accession>